<dbReference type="AlphaFoldDB" id="A0A3L6RY70"/>
<comment type="caution">
    <text evidence="1">The sequence shown here is derived from an EMBL/GenBank/DDBJ whole genome shotgun (WGS) entry which is preliminary data.</text>
</comment>
<protein>
    <submittedName>
        <fullName evidence="1">Uncharacterized protein</fullName>
    </submittedName>
</protein>
<dbReference type="Proteomes" id="UP000275267">
    <property type="component" value="Unassembled WGS sequence"/>
</dbReference>
<sequence>MSGARFRRLVAEAEVSLPFPPPILDAAPPVRVARPPADPPSLEGPRRSAQLAAKTRFRVADPVAQAQKVIIDKLGGATPQDPLDVSSFPQYQFAQPWTGSKFEEARELFPAGAQVGNGPLAFATP</sequence>
<proteinExistence type="predicted"/>
<reference evidence="2" key="1">
    <citation type="journal article" date="2019" name="Nat. Commun.">
        <title>The genome of broomcorn millet.</title>
        <authorList>
            <person name="Zou C."/>
            <person name="Miki D."/>
            <person name="Li D."/>
            <person name="Tang Q."/>
            <person name="Xiao L."/>
            <person name="Rajput S."/>
            <person name="Deng P."/>
            <person name="Jia W."/>
            <person name="Huang R."/>
            <person name="Zhang M."/>
            <person name="Sun Y."/>
            <person name="Hu J."/>
            <person name="Fu X."/>
            <person name="Schnable P.S."/>
            <person name="Li F."/>
            <person name="Zhang H."/>
            <person name="Feng B."/>
            <person name="Zhu X."/>
            <person name="Liu R."/>
            <person name="Schnable J.C."/>
            <person name="Zhu J.-K."/>
            <person name="Zhang H."/>
        </authorList>
    </citation>
    <scope>NUCLEOTIDE SEQUENCE [LARGE SCALE GENOMIC DNA]</scope>
</reference>
<name>A0A3L6RY70_PANMI</name>
<accession>A0A3L6RY70</accession>
<dbReference type="EMBL" id="PQIB02000006">
    <property type="protein sequence ID" value="RLN11690.1"/>
    <property type="molecule type" value="Genomic_DNA"/>
</dbReference>
<gene>
    <name evidence="1" type="ORF">C2845_PM09G09690</name>
</gene>
<evidence type="ECO:0000313" key="1">
    <source>
        <dbReference type="EMBL" id="RLN11690.1"/>
    </source>
</evidence>
<evidence type="ECO:0000313" key="2">
    <source>
        <dbReference type="Proteomes" id="UP000275267"/>
    </source>
</evidence>
<organism evidence="1 2">
    <name type="scientific">Panicum miliaceum</name>
    <name type="common">Proso millet</name>
    <name type="synonym">Broomcorn millet</name>
    <dbReference type="NCBI Taxonomy" id="4540"/>
    <lineage>
        <taxon>Eukaryota</taxon>
        <taxon>Viridiplantae</taxon>
        <taxon>Streptophyta</taxon>
        <taxon>Embryophyta</taxon>
        <taxon>Tracheophyta</taxon>
        <taxon>Spermatophyta</taxon>
        <taxon>Magnoliopsida</taxon>
        <taxon>Liliopsida</taxon>
        <taxon>Poales</taxon>
        <taxon>Poaceae</taxon>
        <taxon>PACMAD clade</taxon>
        <taxon>Panicoideae</taxon>
        <taxon>Panicodae</taxon>
        <taxon>Paniceae</taxon>
        <taxon>Panicinae</taxon>
        <taxon>Panicum</taxon>
        <taxon>Panicum sect. Panicum</taxon>
    </lineage>
</organism>
<keyword evidence="2" id="KW-1185">Reference proteome</keyword>